<name>A0A3B3DVG0_ORYME</name>
<dbReference type="GO" id="GO:1904151">
    <property type="term" value="P:positive regulation of microglial cell mediated cytotoxicity"/>
    <property type="evidence" value="ECO:0007669"/>
    <property type="project" value="TreeGrafter"/>
</dbReference>
<evidence type="ECO:0000256" key="12">
    <source>
        <dbReference type="ARBA" id="ARBA00023136"/>
    </source>
</evidence>
<keyword evidence="12 15" id="KW-0472">Membrane</keyword>
<evidence type="ECO:0000256" key="1">
    <source>
        <dbReference type="ARBA" id="ARBA00004251"/>
    </source>
</evidence>
<dbReference type="STRING" id="30732.ENSOMEP00000033429"/>
<dbReference type="GO" id="GO:0032911">
    <property type="term" value="P:negative regulation of transforming growth factor beta1 production"/>
    <property type="evidence" value="ECO:0007669"/>
    <property type="project" value="TreeGrafter"/>
</dbReference>
<evidence type="ECO:0000256" key="2">
    <source>
        <dbReference type="ARBA" id="ARBA00009791"/>
    </source>
</evidence>
<dbReference type="PaxDb" id="30732-ENSOMEP00000033429"/>
<evidence type="ECO:0000256" key="11">
    <source>
        <dbReference type="ARBA" id="ARBA00022989"/>
    </source>
</evidence>
<keyword evidence="17" id="KW-1185">Reference proteome</keyword>
<evidence type="ECO:0000256" key="15">
    <source>
        <dbReference type="SAM" id="Phobius"/>
    </source>
</evidence>
<dbReference type="GO" id="GO:0034241">
    <property type="term" value="P:positive regulation of macrophage fusion"/>
    <property type="evidence" value="ECO:0007669"/>
    <property type="project" value="TreeGrafter"/>
</dbReference>
<keyword evidence="10" id="KW-0391">Immunity</keyword>
<dbReference type="GO" id="GO:0005886">
    <property type="term" value="C:plasma membrane"/>
    <property type="evidence" value="ECO:0007669"/>
    <property type="project" value="UniProtKB-SubCell"/>
</dbReference>
<dbReference type="PANTHER" id="PTHR17554">
    <property type="entry name" value="TYRO PROTEIN TYROSINE KINASE-BINDING PROTEIN"/>
    <property type="match status" value="1"/>
</dbReference>
<evidence type="ECO:0000256" key="14">
    <source>
        <dbReference type="ARBA" id="ARBA00031252"/>
    </source>
</evidence>
<keyword evidence="7" id="KW-0479">Metal-binding</keyword>
<dbReference type="GO" id="GO:0046872">
    <property type="term" value="F:metal ion binding"/>
    <property type="evidence" value="ECO:0007669"/>
    <property type="project" value="UniProtKB-KW"/>
</dbReference>
<keyword evidence="6 15" id="KW-0812">Transmembrane</keyword>
<comment type="similarity">
    <text evidence="2">Belongs to the TYROBP family.</text>
</comment>
<keyword evidence="11 15" id="KW-1133">Transmembrane helix</keyword>
<keyword evidence="5" id="KW-0597">Phosphoprotein</keyword>
<comment type="subcellular location">
    <subcellularLocation>
        <location evidence="1">Cell membrane</location>
        <topology evidence="1">Single-pass type I membrane protein</topology>
    </subcellularLocation>
</comment>
<evidence type="ECO:0000256" key="5">
    <source>
        <dbReference type="ARBA" id="ARBA00022553"/>
    </source>
</evidence>
<dbReference type="AlphaFoldDB" id="A0A3B3DVG0"/>
<proteinExistence type="inferred from homology"/>
<evidence type="ECO:0000256" key="8">
    <source>
        <dbReference type="ARBA" id="ARBA00022729"/>
    </source>
</evidence>
<keyword evidence="8" id="KW-0732">Signal</keyword>
<keyword evidence="9" id="KW-0106">Calcium</keyword>
<evidence type="ECO:0000256" key="3">
    <source>
        <dbReference type="ARBA" id="ARBA00022356"/>
    </source>
</evidence>
<dbReference type="GO" id="GO:0002283">
    <property type="term" value="P:neutrophil activation involved in immune response"/>
    <property type="evidence" value="ECO:0007669"/>
    <property type="project" value="TreeGrafter"/>
</dbReference>
<evidence type="ECO:0000256" key="9">
    <source>
        <dbReference type="ARBA" id="ARBA00022837"/>
    </source>
</evidence>
<evidence type="ECO:0000256" key="7">
    <source>
        <dbReference type="ARBA" id="ARBA00022723"/>
    </source>
</evidence>
<evidence type="ECO:0000256" key="10">
    <source>
        <dbReference type="ARBA" id="ARBA00022859"/>
    </source>
</evidence>
<keyword evidence="4" id="KW-1003">Cell membrane</keyword>
<organism evidence="16 17">
    <name type="scientific">Oryzias melastigma</name>
    <name type="common">Marine medaka</name>
    <dbReference type="NCBI Taxonomy" id="30732"/>
    <lineage>
        <taxon>Eukaryota</taxon>
        <taxon>Metazoa</taxon>
        <taxon>Chordata</taxon>
        <taxon>Craniata</taxon>
        <taxon>Vertebrata</taxon>
        <taxon>Euteleostomi</taxon>
        <taxon>Actinopterygii</taxon>
        <taxon>Neopterygii</taxon>
        <taxon>Teleostei</taxon>
        <taxon>Neoteleostei</taxon>
        <taxon>Acanthomorphata</taxon>
        <taxon>Ovalentaria</taxon>
        <taxon>Atherinomorphae</taxon>
        <taxon>Beloniformes</taxon>
        <taxon>Adrianichthyidae</taxon>
        <taxon>Oryziinae</taxon>
        <taxon>Oryzias</taxon>
    </lineage>
</organism>
<dbReference type="GO" id="GO:0002282">
    <property type="term" value="P:microglial cell activation involved in immune response"/>
    <property type="evidence" value="ECO:0007669"/>
    <property type="project" value="TreeGrafter"/>
</dbReference>
<feature type="transmembrane region" description="Helical" evidence="15">
    <location>
        <begin position="23"/>
        <end position="44"/>
    </location>
</feature>
<reference evidence="16" key="2">
    <citation type="submission" date="2025-09" db="UniProtKB">
        <authorList>
            <consortium name="Ensembl"/>
        </authorList>
    </citation>
    <scope>IDENTIFICATION</scope>
</reference>
<protein>
    <recommendedName>
        <fullName evidence="3">TYRO protein tyrosine kinase-binding protein</fullName>
    </recommendedName>
    <alternativeName>
        <fullName evidence="14">DNAX-activation protein 12</fullName>
    </alternativeName>
</protein>
<evidence type="ECO:0000313" key="16">
    <source>
        <dbReference type="Ensembl" id="ENSOMEP00000033429.1"/>
    </source>
</evidence>
<keyword evidence="13" id="KW-1015">Disulfide bond</keyword>
<sequence>MLILTLCFTGCDGCYLISLTSLIAIITSDIILTIFIIISVFCFATHQRRRRERDSLDGERPFTLLFKLPTEVTESPYQELHGVQSDVYSELRHFRK</sequence>
<dbReference type="Proteomes" id="UP000261560">
    <property type="component" value="Unplaced"/>
</dbReference>
<evidence type="ECO:0000313" key="17">
    <source>
        <dbReference type="Proteomes" id="UP000261560"/>
    </source>
</evidence>
<reference evidence="16" key="1">
    <citation type="submission" date="2025-08" db="UniProtKB">
        <authorList>
            <consortium name="Ensembl"/>
        </authorList>
    </citation>
    <scope>IDENTIFICATION</scope>
</reference>
<accession>A0A3B3DVG0</accession>
<dbReference type="GO" id="GO:0032816">
    <property type="term" value="P:positive regulation of natural killer cell activation"/>
    <property type="evidence" value="ECO:0007669"/>
    <property type="project" value="TreeGrafter"/>
</dbReference>
<dbReference type="GO" id="GO:0005102">
    <property type="term" value="F:signaling receptor binding"/>
    <property type="evidence" value="ECO:0007669"/>
    <property type="project" value="TreeGrafter"/>
</dbReference>
<dbReference type="PANTHER" id="PTHR17554:SF2">
    <property type="entry name" value="TYRO PROTEIN TYROSINE KINASE-BINDING PROTEIN"/>
    <property type="match status" value="1"/>
</dbReference>
<dbReference type="OMA" id="WAQNEST"/>
<dbReference type="Ensembl" id="ENSOMET00000026530.1">
    <property type="protein sequence ID" value="ENSOMEP00000033429.1"/>
    <property type="gene ID" value="ENSOMEG00000019429.1"/>
</dbReference>
<evidence type="ECO:0000256" key="13">
    <source>
        <dbReference type="ARBA" id="ARBA00023157"/>
    </source>
</evidence>
<evidence type="ECO:0000256" key="6">
    <source>
        <dbReference type="ARBA" id="ARBA00022692"/>
    </source>
</evidence>
<dbReference type="InterPro" id="IPR026200">
    <property type="entry name" value="Tyrobp"/>
</dbReference>
<dbReference type="GeneTree" id="ENSGT00940000175641"/>
<dbReference type="GO" id="GO:0009986">
    <property type="term" value="C:cell surface"/>
    <property type="evidence" value="ECO:0007669"/>
    <property type="project" value="TreeGrafter"/>
</dbReference>
<evidence type="ECO:0000256" key="4">
    <source>
        <dbReference type="ARBA" id="ARBA00022475"/>
    </source>
</evidence>
<dbReference type="GO" id="GO:0030889">
    <property type="term" value="P:negative regulation of B cell proliferation"/>
    <property type="evidence" value="ECO:0007669"/>
    <property type="project" value="TreeGrafter"/>
</dbReference>